<dbReference type="PANTHER" id="PTHR34933:SF1">
    <property type="entry name" value="FLAGELLAR L-RING PROTEIN"/>
    <property type="match status" value="1"/>
</dbReference>
<evidence type="ECO:0000256" key="3">
    <source>
        <dbReference type="ARBA" id="ARBA00022729"/>
    </source>
</evidence>
<dbReference type="NCBIfam" id="NF001305">
    <property type="entry name" value="PRK00249.1-5"/>
    <property type="match status" value="1"/>
</dbReference>
<dbReference type="Pfam" id="PF02107">
    <property type="entry name" value="FlgH"/>
    <property type="match status" value="1"/>
</dbReference>
<comment type="caution">
    <text evidence="8">The sequence shown here is derived from an EMBL/GenBank/DDBJ whole genome shotgun (WGS) entry which is preliminary data.</text>
</comment>
<evidence type="ECO:0000256" key="7">
    <source>
        <dbReference type="HAMAP-Rule" id="MF_00415"/>
    </source>
</evidence>
<dbReference type="PROSITE" id="PS51257">
    <property type="entry name" value="PROKAR_LIPOPROTEIN"/>
    <property type="match status" value="1"/>
</dbReference>
<evidence type="ECO:0000256" key="5">
    <source>
        <dbReference type="ARBA" id="ARBA00023143"/>
    </source>
</evidence>
<dbReference type="PRINTS" id="PR01008">
    <property type="entry name" value="FLGLRINGFLGH"/>
</dbReference>
<comment type="subunit">
    <text evidence="7">The basal body constitutes a major portion of the flagellar organelle and consists of four rings (L,P,S, and M) mounted on a central rod.</text>
</comment>
<dbReference type="HAMAP" id="MF_00415">
    <property type="entry name" value="FlgH"/>
    <property type="match status" value="1"/>
</dbReference>
<dbReference type="PANTHER" id="PTHR34933">
    <property type="entry name" value="FLAGELLAR L-RING PROTEIN"/>
    <property type="match status" value="1"/>
</dbReference>
<keyword evidence="8" id="KW-0282">Flagellum</keyword>
<name>A0ABT5T893_9RHOB</name>
<evidence type="ECO:0000256" key="2">
    <source>
        <dbReference type="ARBA" id="ARBA00006929"/>
    </source>
</evidence>
<keyword evidence="6 7" id="KW-0998">Cell outer membrane</keyword>
<keyword evidence="7" id="KW-0449">Lipoprotein</keyword>
<evidence type="ECO:0000313" key="8">
    <source>
        <dbReference type="EMBL" id="MDD7970158.1"/>
    </source>
</evidence>
<keyword evidence="3 7" id="KW-0732">Signal</keyword>
<sequence>MNKTSSGHHAAIMLCAITLMACQPLNEVGRAPAFSSPDHSIEHAALYRVPLPESADPRSPTAPSSLWSVGQRSLLGDRRAGGQGDIMTVVIEINDSAEISNNTSRGRTGSSSMGIPQFFGLPQAIDSKNEGGFSIGAGIETNSGSSFSGNGSVRRNEKLTLRVASTVVEVLPNGVMRIEGRQEVRVNHELRELLVTGYVRPTDISRQNEITYDKIAGARISYGGRGVISTMQQPRYGQQIIDILAPF</sequence>
<organism evidence="8 9">
    <name type="scientific">Roseinatronobacter alkalisoli</name>
    <dbReference type="NCBI Taxonomy" id="3028235"/>
    <lineage>
        <taxon>Bacteria</taxon>
        <taxon>Pseudomonadati</taxon>
        <taxon>Pseudomonadota</taxon>
        <taxon>Alphaproteobacteria</taxon>
        <taxon>Rhodobacterales</taxon>
        <taxon>Paracoccaceae</taxon>
        <taxon>Roseinatronobacter</taxon>
    </lineage>
</organism>
<keyword evidence="4 7" id="KW-0472">Membrane</keyword>
<proteinExistence type="inferred from homology"/>
<comment type="function">
    <text evidence="1 7">Assembles around the rod to form the L-ring and probably protects the motor/basal body from shearing forces during rotation.</text>
</comment>
<gene>
    <name evidence="7 8" type="primary">flgH</name>
    <name evidence="8" type="ORF">PUT78_03515</name>
</gene>
<keyword evidence="8" id="KW-0969">Cilium</keyword>
<comment type="subcellular location">
    <subcellularLocation>
        <location evidence="7">Cell outer membrane</location>
        <topology evidence="7">Lipid-anchor</topology>
    </subcellularLocation>
    <subcellularLocation>
        <location evidence="7">Bacterial flagellum basal body</location>
    </subcellularLocation>
</comment>
<protein>
    <recommendedName>
        <fullName evidence="7">Flagellar L-ring protein</fullName>
    </recommendedName>
    <alternativeName>
        <fullName evidence="7">Basal body L-ring protein</fullName>
    </alternativeName>
</protein>
<dbReference type="Proteomes" id="UP001431784">
    <property type="component" value="Unassembled WGS sequence"/>
</dbReference>
<evidence type="ECO:0000313" key="9">
    <source>
        <dbReference type="Proteomes" id="UP001431784"/>
    </source>
</evidence>
<keyword evidence="5 7" id="KW-0975">Bacterial flagellum</keyword>
<accession>A0ABT5T893</accession>
<dbReference type="EMBL" id="JAQZSM010000002">
    <property type="protein sequence ID" value="MDD7970158.1"/>
    <property type="molecule type" value="Genomic_DNA"/>
</dbReference>
<comment type="similarity">
    <text evidence="2 7">Belongs to the FlgH family.</text>
</comment>
<keyword evidence="9" id="KW-1185">Reference proteome</keyword>
<dbReference type="RefSeq" id="WP_274350722.1">
    <property type="nucleotide sequence ID" value="NZ_JAQZSM010000002.1"/>
</dbReference>
<evidence type="ECO:0000256" key="1">
    <source>
        <dbReference type="ARBA" id="ARBA00002591"/>
    </source>
</evidence>
<keyword evidence="8" id="KW-0966">Cell projection</keyword>
<reference evidence="8" key="1">
    <citation type="submission" date="2023-02" db="EMBL/GenBank/DDBJ databases">
        <title>Description of Roseinatronobacter alkalisoli sp. nov., an alkaliphilic bacerium isolated from soda soil.</title>
        <authorList>
            <person name="Wei W."/>
        </authorList>
    </citation>
    <scope>NUCLEOTIDE SEQUENCE</scope>
    <source>
        <strain evidence="8">HJB301</strain>
    </source>
</reference>
<dbReference type="InterPro" id="IPR000527">
    <property type="entry name" value="Flag_Lring"/>
</dbReference>
<evidence type="ECO:0000256" key="6">
    <source>
        <dbReference type="ARBA" id="ARBA00023237"/>
    </source>
</evidence>
<evidence type="ECO:0000256" key="4">
    <source>
        <dbReference type="ARBA" id="ARBA00023136"/>
    </source>
</evidence>